<dbReference type="EMBL" id="MU864351">
    <property type="protein sequence ID" value="KAK4193236.1"/>
    <property type="molecule type" value="Genomic_DNA"/>
</dbReference>
<comment type="subcellular location">
    <subcellularLocation>
        <location evidence="1">Membrane</location>
        <topology evidence="1">Lipid-anchor</topology>
        <topology evidence="1">GPI-anchor</topology>
    </subcellularLocation>
    <subcellularLocation>
        <location evidence="2">Secreted</location>
    </subcellularLocation>
</comment>
<dbReference type="PROSITE" id="PS52012">
    <property type="entry name" value="CFEM"/>
    <property type="match status" value="1"/>
</dbReference>
<dbReference type="GO" id="GO:0098552">
    <property type="term" value="C:side of membrane"/>
    <property type="evidence" value="ECO:0007669"/>
    <property type="project" value="UniProtKB-KW"/>
</dbReference>
<feature type="region of interest" description="Disordered" evidence="10">
    <location>
        <begin position="312"/>
        <end position="331"/>
    </location>
</feature>
<keyword evidence="11" id="KW-1133">Transmembrane helix</keyword>
<evidence type="ECO:0000256" key="3">
    <source>
        <dbReference type="ARBA" id="ARBA00010031"/>
    </source>
</evidence>
<keyword evidence="15" id="KW-1185">Reference proteome</keyword>
<gene>
    <name evidence="14" type="ORF">QBC35DRAFT_99963</name>
</gene>
<feature type="signal peptide" evidence="12">
    <location>
        <begin position="1"/>
        <end position="34"/>
    </location>
</feature>
<keyword evidence="11" id="KW-0472">Membrane</keyword>
<evidence type="ECO:0000256" key="5">
    <source>
        <dbReference type="ARBA" id="ARBA00022622"/>
    </source>
</evidence>
<sequence>MTLSSSLSSLLLSFKLFRLPLLLSFSLLLSLTQAQVPVSISSYAPYLNQRACVKDCLWRAGTTEDLIGAIGCSDPWVNECFCHSEAASSASSFVSSCVADKCNTAKTGNVPIITSALSVYNGYCSTNGFSIPTVASIKSFDGYLKQTECVQLCLWHSGQIEDDLMPNMGCGAPWDNSCLCDASRVADKGKAFLSTCVASRCATGSDGPVVTSALSVLGVYCSSAGLPVTALAFATSTTFTSLTTAITSGPTPTPTTGGPLIDGEPRPAESQATGLSTGAIVGIAVASVAVVLASLAAVALFIYKRREARNHTDTETHDLTDTPSPQPGEKVLSPLTQIFEKQTDQEVVEADQGIPVERYEMPGRERSEYAAELAS</sequence>
<dbReference type="AlphaFoldDB" id="A0AAN7ALK7"/>
<keyword evidence="5" id="KW-0336">GPI-anchor</keyword>
<keyword evidence="9" id="KW-0408">Iron</keyword>
<evidence type="ECO:0000256" key="10">
    <source>
        <dbReference type="SAM" id="MobiDB-lite"/>
    </source>
</evidence>
<proteinExistence type="inferred from homology"/>
<keyword evidence="7" id="KW-1015">Disulfide bond</keyword>
<feature type="compositionally biased region" description="Basic and acidic residues" evidence="10">
    <location>
        <begin position="357"/>
        <end position="369"/>
    </location>
</feature>
<feature type="binding site" description="axial binding residue" evidence="9">
    <location>
        <position position="175"/>
    </location>
    <ligand>
        <name>heme</name>
        <dbReference type="ChEBI" id="CHEBI:30413"/>
    </ligand>
    <ligandPart>
        <name>Fe</name>
        <dbReference type="ChEBI" id="CHEBI:18248"/>
    </ligandPart>
</feature>
<evidence type="ECO:0000259" key="13">
    <source>
        <dbReference type="PROSITE" id="PS52012"/>
    </source>
</evidence>
<feature type="region of interest" description="Disordered" evidence="10">
    <location>
        <begin position="343"/>
        <end position="375"/>
    </location>
</feature>
<feature type="region of interest" description="Disordered" evidence="10">
    <location>
        <begin position="245"/>
        <end position="271"/>
    </location>
</feature>
<keyword evidence="4" id="KW-0964">Secreted</keyword>
<dbReference type="Proteomes" id="UP001302126">
    <property type="component" value="Unassembled WGS sequence"/>
</dbReference>
<evidence type="ECO:0000256" key="2">
    <source>
        <dbReference type="ARBA" id="ARBA00004613"/>
    </source>
</evidence>
<evidence type="ECO:0000256" key="1">
    <source>
        <dbReference type="ARBA" id="ARBA00004589"/>
    </source>
</evidence>
<feature type="domain" description="CFEM" evidence="13">
    <location>
        <begin position="121"/>
        <end position="246"/>
    </location>
</feature>
<accession>A0AAN7ALK7</accession>
<keyword evidence="5" id="KW-0325">Glycoprotein</keyword>
<reference evidence="14" key="1">
    <citation type="journal article" date="2023" name="Mol. Phylogenet. Evol.">
        <title>Genome-scale phylogeny and comparative genomics of the fungal order Sordariales.</title>
        <authorList>
            <person name="Hensen N."/>
            <person name="Bonometti L."/>
            <person name="Westerberg I."/>
            <person name="Brannstrom I.O."/>
            <person name="Guillou S."/>
            <person name="Cros-Aarteil S."/>
            <person name="Calhoun S."/>
            <person name="Haridas S."/>
            <person name="Kuo A."/>
            <person name="Mondo S."/>
            <person name="Pangilinan J."/>
            <person name="Riley R."/>
            <person name="LaButti K."/>
            <person name="Andreopoulos B."/>
            <person name="Lipzen A."/>
            <person name="Chen C."/>
            <person name="Yan M."/>
            <person name="Daum C."/>
            <person name="Ng V."/>
            <person name="Clum A."/>
            <person name="Steindorff A."/>
            <person name="Ohm R.A."/>
            <person name="Martin F."/>
            <person name="Silar P."/>
            <person name="Natvig D.O."/>
            <person name="Lalanne C."/>
            <person name="Gautier V."/>
            <person name="Ament-Velasquez S.L."/>
            <person name="Kruys A."/>
            <person name="Hutchinson M.I."/>
            <person name="Powell A.J."/>
            <person name="Barry K."/>
            <person name="Miller A.N."/>
            <person name="Grigoriev I.V."/>
            <person name="Debuchy R."/>
            <person name="Gladieux P."/>
            <person name="Hiltunen Thoren M."/>
            <person name="Johannesson H."/>
        </authorList>
    </citation>
    <scope>NUCLEOTIDE SEQUENCE</scope>
    <source>
        <strain evidence="14">PSN309</strain>
    </source>
</reference>
<organism evidence="14 15">
    <name type="scientific">Podospora australis</name>
    <dbReference type="NCBI Taxonomy" id="1536484"/>
    <lineage>
        <taxon>Eukaryota</taxon>
        <taxon>Fungi</taxon>
        <taxon>Dikarya</taxon>
        <taxon>Ascomycota</taxon>
        <taxon>Pezizomycotina</taxon>
        <taxon>Sordariomycetes</taxon>
        <taxon>Sordariomycetidae</taxon>
        <taxon>Sordariales</taxon>
        <taxon>Podosporaceae</taxon>
        <taxon>Podospora</taxon>
    </lineage>
</organism>
<keyword evidence="8" id="KW-0449">Lipoprotein</keyword>
<evidence type="ECO:0000313" key="14">
    <source>
        <dbReference type="EMBL" id="KAK4193236.1"/>
    </source>
</evidence>
<comment type="caution">
    <text evidence="9">Lacks conserved residue(s) required for the propagation of feature annotation.</text>
</comment>
<reference evidence="14" key="2">
    <citation type="submission" date="2023-05" db="EMBL/GenBank/DDBJ databases">
        <authorList>
            <consortium name="Lawrence Berkeley National Laboratory"/>
            <person name="Steindorff A."/>
            <person name="Hensen N."/>
            <person name="Bonometti L."/>
            <person name="Westerberg I."/>
            <person name="Brannstrom I.O."/>
            <person name="Guillou S."/>
            <person name="Cros-Aarteil S."/>
            <person name="Calhoun S."/>
            <person name="Haridas S."/>
            <person name="Kuo A."/>
            <person name="Mondo S."/>
            <person name="Pangilinan J."/>
            <person name="Riley R."/>
            <person name="Labutti K."/>
            <person name="Andreopoulos B."/>
            <person name="Lipzen A."/>
            <person name="Chen C."/>
            <person name="Yanf M."/>
            <person name="Daum C."/>
            <person name="Ng V."/>
            <person name="Clum A."/>
            <person name="Ohm R."/>
            <person name="Martin F."/>
            <person name="Silar P."/>
            <person name="Natvig D."/>
            <person name="Lalanne C."/>
            <person name="Gautier V."/>
            <person name="Ament-Velasquez S.L."/>
            <person name="Kruys A."/>
            <person name="Hutchinson M.I."/>
            <person name="Powell A.J."/>
            <person name="Barry K."/>
            <person name="Miller A.N."/>
            <person name="Grigoriev I.V."/>
            <person name="Debuchy R."/>
            <person name="Gladieux P."/>
            <person name="Thoren M.H."/>
            <person name="Johannesson H."/>
        </authorList>
    </citation>
    <scope>NUCLEOTIDE SEQUENCE</scope>
    <source>
        <strain evidence="14">PSN309</strain>
    </source>
</reference>
<feature type="chain" id="PRO_5042841968" description="CFEM domain-containing protein" evidence="12">
    <location>
        <begin position="35"/>
        <end position="375"/>
    </location>
</feature>
<name>A0AAN7ALK7_9PEZI</name>
<evidence type="ECO:0000256" key="7">
    <source>
        <dbReference type="ARBA" id="ARBA00023157"/>
    </source>
</evidence>
<keyword evidence="11" id="KW-0812">Transmembrane</keyword>
<keyword evidence="9" id="KW-0479">Metal-binding</keyword>
<dbReference type="GO" id="GO:0046872">
    <property type="term" value="F:metal ion binding"/>
    <property type="evidence" value="ECO:0007669"/>
    <property type="project" value="UniProtKB-UniRule"/>
</dbReference>
<evidence type="ECO:0000256" key="9">
    <source>
        <dbReference type="PROSITE-ProRule" id="PRU01356"/>
    </source>
</evidence>
<evidence type="ECO:0000256" key="4">
    <source>
        <dbReference type="ARBA" id="ARBA00022525"/>
    </source>
</evidence>
<evidence type="ECO:0000256" key="12">
    <source>
        <dbReference type="SAM" id="SignalP"/>
    </source>
</evidence>
<dbReference type="InterPro" id="IPR008427">
    <property type="entry name" value="Extracellular_membr_CFEM_dom"/>
</dbReference>
<comment type="caution">
    <text evidence="14">The sequence shown here is derived from an EMBL/GenBank/DDBJ whole genome shotgun (WGS) entry which is preliminary data.</text>
</comment>
<feature type="compositionally biased region" description="Low complexity" evidence="10">
    <location>
        <begin position="245"/>
        <end position="259"/>
    </location>
</feature>
<evidence type="ECO:0000256" key="8">
    <source>
        <dbReference type="ARBA" id="ARBA00023288"/>
    </source>
</evidence>
<comment type="similarity">
    <text evidence="3">Belongs to the RBT5 family.</text>
</comment>
<evidence type="ECO:0000313" key="15">
    <source>
        <dbReference type="Proteomes" id="UP001302126"/>
    </source>
</evidence>
<evidence type="ECO:0000256" key="11">
    <source>
        <dbReference type="SAM" id="Phobius"/>
    </source>
</evidence>
<evidence type="ECO:0000256" key="6">
    <source>
        <dbReference type="ARBA" id="ARBA00022729"/>
    </source>
</evidence>
<keyword evidence="6 12" id="KW-0732">Signal</keyword>
<keyword evidence="9" id="KW-0349">Heme</keyword>
<protein>
    <recommendedName>
        <fullName evidence="13">CFEM domain-containing protein</fullName>
    </recommendedName>
</protein>
<feature type="transmembrane region" description="Helical" evidence="11">
    <location>
        <begin position="279"/>
        <end position="303"/>
    </location>
</feature>
<dbReference type="GO" id="GO:0005576">
    <property type="term" value="C:extracellular region"/>
    <property type="evidence" value="ECO:0007669"/>
    <property type="project" value="UniProtKB-SubCell"/>
</dbReference>